<keyword evidence="3" id="KW-1185">Reference proteome</keyword>
<evidence type="ECO:0000256" key="1">
    <source>
        <dbReference type="SAM" id="Phobius"/>
    </source>
</evidence>
<accession>A0ABP5JUU0</accession>
<feature type="transmembrane region" description="Helical" evidence="1">
    <location>
        <begin position="150"/>
        <end position="169"/>
    </location>
</feature>
<organism evidence="2 3">
    <name type="scientific">Kocuria atrinae</name>
    <dbReference type="NCBI Taxonomy" id="592377"/>
    <lineage>
        <taxon>Bacteria</taxon>
        <taxon>Bacillati</taxon>
        <taxon>Actinomycetota</taxon>
        <taxon>Actinomycetes</taxon>
        <taxon>Micrococcales</taxon>
        <taxon>Micrococcaceae</taxon>
        <taxon>Kocuria</taxon>
    </lineage>
</organism>
<reference evidence="3" key="1">
    <citation type="journal article" date="2019" name="Int. J. Syst. Evol. Microbiol.">
        <title>The Global Catalogue of Microorganisms (GCM) 10K type strain sequencing project: providing services to taxonomists for standard genome sequencing and annotation.</title>
        <authorList>
            <consortium name="The Broad Institute Genomics Platform"/>
            <consortium name="The Broad Institute Genome Sequencing Center for Infectious Disease"/>
            <person name="Wu L."/>
            <person name="Ma J."/>
        </authorList>
    </citation>
    <scope>NUCLEOTIDE SEQUENCE [LARGE SCALE GENOMIC DNA]</scope>
    <source>
        <strain evidence="3">JCM 15914</strain>
    </source>
</reference>
<protein>
    <submittedName>
        <fullName evidence="2">Uncharacterized protein</fullName>
    </submittedName>
</protein>
<name>A0ABP5JUU0_9MICC</name>
<dbReference type="EMBL" id="BAAAQA010000025">
    <property type="protein sequence ID" value="GAA2120777.1"/>
    <property type="molecule type" value="Genomic_DNA"/>
</dbReference>
<dbReference type="Proteomes" id="UP001500166">
    <property type="component" value="Unassembled WGS sequence"/>
</dbReference>
<keyword evidence="1" id="KW-1133">Transmembrane helix</keyword>
<dbReference type="RefSeq" id="WP_259917087.1">
    <property type="nucleotide sequence ID" value="NZ_BAAAQA010000025.1"/>
</dbReference>
<sequence>MSTALPEHRNVPKLTDEQVIEQDRWYPHTVGRAVVYAAWVYLVAIGAVTAIEMQFSLLRDGLNYWGIVPAALASAIGLYFSRGNRRDRVRGRLTKQTPKRKNQVADVGSKPAEPVTPTWALICYAVSIGFALFGFLSLMNHLGISGPLNWFIFAMCFIPAALLMWFSYLGRSTNKEGRQ</sequence>
<evidence type="ECO:0000313" key="3">
    <source>
        <dbReference type="Proteomes" id="UP001500166"/>
    </source>
</evidence>
<gene>
    <name evidence="2" type="ORF">GCM10009824_22740</name>
</gene>
<keyword evidence="1" id="KW-0812">Transmembrane</keyword>
<feature type="transmembrane region" description="Helical" evidence="1">
    <location>
        <begin position="63"/>
        <end position="80"/>
    </location>
</feature>
<keyword evidence="1" id="KW-0472">Membrane</keyword>
<feature type="transmembrane region" description="Helical" evidence="1">
    <location>
        <begin position="33"/>
        <end position="51"/>
    </location>
</feature>
<proteinExistence type="predicted"/>
<comment type="caution">
    <text evidence="2">The sequence shown here is derived from an EMBL/GenBank/DDBJ whole genome shotgun (WGS) entry which is preliminary data.</text>
</comment>
<feature type="transmembrane region" description="Helical" evidence="1">
    <location>
        <begin position="119"/>
        <end position="138"/>
    </location>
</feature>
<evidence type="ECO:0000313" key="2">
    <source>
        <dbReference type="EMBL" id="GAA2120777.1"/>
    </source>
</evidence>